<dbReference type="AlphaFoldDB" id="A0A7X0RXR3"/>
<gene>
    <name evidence="5" type="ORF">H7C19_33620</name>
</gene>
<name>A0A7X0RXR3_9BACL</name>
<comment type="caution">
    <text evidence="5">The sequence shown here is derived from an EMBL/GenBank/DDBJ whole genome shotgun (WGS) entry which is preliminary data.</text>
</comment>
<comment type="similarity">
    <text evidence="1">Belongs to the bacterial solute-binding protein 1 family.</text>
</comment>
<keyword evidence="2" id="KW-0813">Transport</keyword>
<dbReference type="EMBL" id="JACJVP010000087">
    <property type="protein sequence ID" value="MBB6675612.1"/>
    <property type="molecule type" value="Genomic_DNA"/>
</dbReference>
<dbReference type="Pfam" id="PF01547">
    <property type="entry name" value="SBP_bac_1"/>
    <property type="match status" value="1"/>
</dbReference>
<sequence>MKRVRKTLLQGFVLLLLAGGLPGCGWPGDGSGAAAGPETGKPKAQPVKLVWYHHFREEGARKWLEIGTSRFSQTHPNVAFETIAADASTYASTLHNLVAVEKMPDLYMADSIFALQEFIDAGYAMDLTGLPLIEGLQDDALKGVKTADGKVWAMPFDRNGVGVFYNKAAFAEAGVARVPETWSEFLAACERLRRAGITPIAAGYKDIWTLNADIQPDVIANGVGAPSWIRDIEAGKATFAEDKGGFKGVLKRLAERFKYMGDAPFSTGWNDALKMVASGKAAMIVNGTWTVDGLRSENPDAAFGMFAFPYSEDPADARFAMKTTGGIVVNPRSPNKALALEAARSFGTPEMAEVFQTQKKGISIVPGAPISFDPAFEELDRQYLKTGRSFDYSFFYPEVINQELLAVYQNELTLFLYDPQHDVEKCIRALDEAFDRIRPRR</sequence>
<evidence type="ECO:0000256" key="2">
    <source>
        <dbReference type="ARBA" id="ARBA00022448"/>
    </source>
</evidence>
<dbReference type="Gene3D" id="3.40.190.10">
    <property type="entry name" value="Periplasmic binding protein-like II"/>
    <property type="match status" value="2"/>
</dbReference>
<dbReference type="InterPro" id="IPR050490">
    <property type="entry name" value="Bact_solute-bd_prot1"/>
</dbReference>
<evidence type="ECO:0000256" key="1">
    <source>
        <dbReference type="ARBA" id="ARBA00008520"/>
    </source>
</evidence>
<dbReference type="PANTHER" id="PTHR43649:SF12">
    <property type="entry name" value="DIACETYLCHITOBIOSE BINDING PROTEIN DASA"/>
    <property type="match status" value="1"/>
</dbReference>
<evidence type="ECO:0000313" key="5">
    <source>
        <dbReference type="EMBL" id="MBB6675612.1"/>
    </source>
</evidence>
<accession>A0A7X0RXR3</accession>
<reference evidence="5 6" key="1">
    <citation type="submission" date="2020-08" db="EMBL/GenBank/DDBJ databases">
        <title>Cohnella phylogeny.</title>
        <authorList>
            <person name="Dunlap C."/>
        </authorList>
    </citation>
    <scope>NUCLEOTIDE SEQUENCE [LARGE SCALE GENOMIC DNA]</scope>
    <source>
        <strain evidence="5 6">DSM 28246</strain>
    </source>
</reference>
<evidence type="ECO:0000256" key="4">
    <source>
        <dbReference type="SAM" id="SignalP"/>
    </source>
</evidence>
<dbReference type="Proteomes" id="UP000547209">
    <property type="component" value="Unassembled WGS sequence"/>
</dbReference>
<dbReference type="InterPro" id="IPR006059">
    <property type="entry name" value="SBP"/>
</dbReference>
<dbReference type="RefSeq" id="WP_185673458.1">
    <property type="nucleotide sequence ID" value="NZ_JACJVP010000087.1"/>
</dbReference>
<keyword evidence="6" id="KW-1185">Reference proteome</keyword>
<evidence type="ECO:0000313" key="6">
    <source>
        <dbReference type="Proteomes" id="UP000547209"/>
    </source>
</evidence>
<feature type="chain" id="PRO_5038853966" evidence="4">
    <location>
        <begin position="26"/>
        <end position="441"/>
    </location>
</feature>
<keyword evidence="3 4" id="KW-0732">Signal</keyword>
<dbReference type="PANTHER" id="PTHR43649">
    <property type="entry name" value="ARABINOSE-BINDING PROTEIN-RELATED"/>
    <property type="match status" value="1"/>
</dbReference>
<dbReference type="SUPFAM" id="SSF53850">
    <property type="entry name" value="Periplasmic binding protein-like II"/>
    <property type="match status" value="1"/>
</dbReference>
<dbReference type="PROSITE" id="PS01037">
    <property type="entry name" value="SBP_BACTERIAL_1"/>
    <property type="match status" value="1"/>
</dbReference>
<evidence type="ECO:0000256" key="3">
    <source>
        <dbReference type="ARBA" id="ARBA00022729"/>
    </source>
</evidence>
<dbReference type="GO" id="GO:0055085">
    <property type="term" value="P:transmembrane transport"/>
    <property type="evidence" value="ECO:0007669"/>
    <property type="project" value="InterPro"/>
</dbReference>
<proteinExistence type="inferred from homology"/>
<feature type="signal peptide" evidence="4">
    <location>
        <begin position="1"/>
        <end position="25"/>
    </location>
</feature>
<protein>
    <submittedName>
        <fullName evidence="5">Carbohydrate ABC transporter substrate-binding protein</fullName>
    </submittedName>
</protein>
<organism evidence="5 6">
    <name type="scientific">Cohnella nanjingensis</name>
    <dbReference type="NCBI Taxonomy" id="1387779"/>
    <lineage>
        <taxon>Bacteria</taxon>
        <taxon>Bacillati</taxon>
        <taxon>Bacillota</taxon>
        <taxon>Bacilli</taxon>
        <taxon>Bacillales</taxon>
        <taxon>Paenibacillaceae</taxon>
        <taxon>Cohnella</taxon>
    </lineage>
</organism>
<dbReference type="InterPro" id="IPR006061">
    <property type="entry name" value="SBP_1_CS"/>
</dbReference>